<evidence type="ECO:0000313" key="2">
    <source>
        <dbReference type="Proteomes" id="UP001215280"/>
    </source>
</evidence>
<comment type="caution">
    <text evidence="1">The sequence shown here is derived from an EMBL/GenBank/DDBJ whole genome shotgun (WGS) entry which is preliminary data.</text>
</comment>
<gene>
    <name evidence="1" type="ORF">DFH07DRAFT_796990</name>
</gene>
<name>A0AAD7NVV6_9AGAR</name>
<protein>
    <submittedName>
        <fullName evidence="1">Uncharacterized protein</fullName>
    </submittedName>
</protein>
<dbReference type="EMBL" id="JARJLG010000009">
    <property type="protein sequence ID" value="KAJ7778027.1"/>
    <property type="molecule type" value="Genomic_DNA"/>
</dbReference>
<sequence length="187" mass="21045">LSIPFADLINMHFIFTSPSASSRSSLMRKYMSSTLLDKEEKGLSIEEFLTPDFKPNPSMALTWQFTVEKERTHEASIRTRNTSSSDRLLHPSRPGCALLDYYEHNHNLASVPSGHVQNAHVLRARTSPCNTVLFGTLTKYCLDTLSMCLKHPAAAERERIRATPFLLGYGLDLVPLQNIPVIPPRHV</sequence>
<feature type="non-terminal residue" evidence="1">
    <location>
        <position position="187"/>
    </location>
</feature>
<accession>A0AAD7NVV6</accession>
<keyword evidence="2" id="KW-1185">Reference proteome</keyword>
<proteinExistence type="predicted"/>
<reference evidence="1" key="1">
    <citation type="submission" date="2023-03" db="EMBL/GenBank/DDBJ databases">
        <title>Massive genome expansion in bonnet fungi (Mycena s.s.) driven by repeated elements and novel gene families across ecological guilds.</title>
        <authorList>
            <consortium name="Lawrence Berkeley National Laboratory"/>
            <person name="Harder C.B."/>
            <person name="Miyauchi S."/>
            <person name="Viragh M."/>
            <person name="Kuo A."/>
            <person name="Thoen E."/>
            <person name="Andreopoulos B."/>
            <person name="Lu D."/>
            <person name="Skrede I."/>
            <person name="Drula E."/>
            <person name="Henrissat B."/>
            <person name="Morin E."/>
            <person name="Kohler A."/>
            <person name="Barry K."/>
            <person name="LaButti K."/>
            <person name="Morin E."/>
            <person name="Salamov A."/>
            <person name="Lipzen A."/>
            <person name="Mereny Z."/>
            <person name="Hegedus B."/>
            <person name="Baldrian P."/>
            <person name="Stursova M."/>
            <person name="Weitz H."/>
            <person name="Taylor A."/>
            <person name="Grigoriev I.V."/>
            <person name="Nagy L.G."/>
            <person name="Martin F."/>
            <person name="Kauserud H."/>
        </authorList>
    </citation>
    <scope>NUCLEOTIDE SEQUENCE</scope>
    <source>
        <strain evidence="1">CBHHK188m</strain>
    </source>
</reference>
<dbReference type="AlphaFoldDB" id="A0AAD7NVV6"/>
<dbReference type="Proteomes" id="UP001215280">
    <property type="component" value="Unassembled WGS sequence"/>
</dbReference>
<evidence type="ECO:0000313" key="1">
    <source>
        <dbReference type="EMBL" id="KAJ7778027.1"/>
    </source>
</evidence>
<feature type="non-terminal residue" evidence="1">
    <location>
        <position position="1"/>
    </location>
</feature>
<organism evidence="1 2">
    <name type="scientific">Mycena maculata</name>
    <dbReference type="NCBI Taxonomy" id="230809"/>
    <lineage>
        <taxon>Eukaryota</taxon>
        <taxon>Fungi</taxon>
        <taxon>Dikarya</taxon>
        <taxon>Basidiomycota</taxon>
        <taxon>Agaricomycotina</taxon>
        <taxon>Agaricomycetes</taxon>
        <taxon>Agaricomycetidae</taxon>
        <taxon>Agaricales</taxon>
        <taxon>Marasmiineae</taxon>
        <taxon>Mycenaceae</taxon>
        <taxon>Mycena</taxon>
    </lineage>
</organism>